<proteinExistence type="predicted"/>
<organism evidence="1">
    <name type="scientific">Cowpox virus</name>
    <name type="common">CPV</name>
    <dbReference type="NCBI Taxonomy" id="10243"/>
    <lineage>
        <taxon>Viruses</taxon>
        <taxon>Varidnaviria</taxon>
        <taxon>Bamfordvirae</taxon>
        <taxon>Nucleocytoviricota</taxon>
        <taxon>Pokkesviricetes</taxon>
        <taxon>Chitovirales</taxon>
        <taxon>Poxviridae</taxon>
        <taxon>Chordopoxvirinae</taxon>
        <taxon>Orthopoxvirus</taxon>
        <taxon>Orthopoxvirus cowpox</taxon>
    </lineage>
</organism>
<dbReference type="Proteomes" id="UP000279092">
    <property type="component" value="Segment"/>
</dbReference>
<name>A0A0K2YTB5_COWPX</name>
<dbReference type="Proteomes" id="UP000270432">
    <property type="component" value="Segment"/>
</dbReference>
<evidence type="ECO:0000313" key="16">
    <source>
        <dbReference type="EMBL" id="SPQ84345.1"/>
    </source>
</evidence>
<dbReference type="Proteomes" id="UP000269429">
    <property type="component" value="Genome"/>
</dbReference>
<organismHost>
    <name type="scientific">Felis catus</name>
    <name type="common">Cat</name>
    <name type="synonym">Felis silvestris catus</name>
    <dbReference type="NCBI Taxonomy" id="9685"/>
</organismHost>
<evidence type="ECO:0000313" key="10">
    <source>
        <dbReference type="EMBL" id="SNB57859.1"/>
    </source>
</evidence>
<organismHost>
    <name type="scientific">Bos taurus</name>
    <name type="common">Bovine</name>
    <dbReference type="NCBI Taxonomy" id="9913"/>
</organismHost>
<dbReference type="Pfam" id="PF17507">
    <property type="entry name" value="DUF5439"/>
    <property type="match status" value="1"/>
</dbReference>
<dbReference type="Proteomes" id="UP000276188">
    <property type="component" value="Segment"/>
</dbReference>
<dbReference type="Proteomes" id="UP000269688">
    <property type="component" value="Segment"/>
</dbReference>
<dbReference type="EMBL" id="LT993228">
    <property type="protein sequence ID" value="SPN68253.1"/>
    <property type="molecule type" value="Genomic_DNA"/>
</dbReference>
<evidence type="ECO:0000313" key="11">
    <source>
        <dbReference type="EMBL" id="SNB69012.1"/>
    </source>
</evidence>
<dbReference type="EMBL" id="LT896725">
    <property type="protein sequence ID" value="SNB56730.1"/>
    <property type="molecule type" value="Genomic_DNA"/>
</dbReference>
<organismHost>
    <name type="scientific">Apodemus sylvaticus</name>
    <name type="common">European woodmouse</name>
    <dbReference type="NCBI Taxonomy" id="10129"/>
</organismHost>
<dbReference type="Proteomes" id="UP000279758">
    <property type="component" value="Segment"/>
</dbReference>
<dbReference type="EMBL" id="LT896730">
    <property type="protein sequence ID" value="SNB48304.1"/>
    <property type="molecule type" value="Genomic_DNA"/>
</dbReference>
<dbReference type="Proteomes" id="UP000271295">
    <property type="component" value="Segment"/>
</dbReference>
<dbReference type="Proteomes" id="UP000267787">
    <property type="component" value="Segment"/>
</dbReference>
<dbReference type="EMBL" id="LT896718">
    <property type="protein sequence ID" value="SNB50298.1"/>
    <property type="molecule type" value="Genomic_DNA"/>
</dbReference>
<evidence type="ECO:0000313" key="1">
    <source>
        <dbReference type="EMBL" id="CRL86919.1"/>
    </source>
</evidence>
<reference evidence="2" key="3">
    <citation type="submission" date="2017-06" db="EMBL/GenBank/DDBJ databases">
        <authorList>
            <person name="Kim H.J."/>
            <person name="Triplett B.A."/>
        </authorList>
    </citation>
    <scope>NUCLEOTIDE SEQUENCE</scope>
    <source>
        <strain evidence="3">Ger/2010/Alpaca</strain>
        <strain evidence="4">Ger/2010/Cat</strain>
        <strain evidence="2">Ger/2010/Racoon</strain>
        <strain evidence="5">Ger/2012/Alpaca</strain>
        <strain evidence="10">Ger/2014/Cat1</strain>
        <strain evidence="9">Ger/2014/Cat2</strain>
        <strain evidence="11">Ger/2015/Cat2</strain>
        <strain evidence="7">Ger/2015/Cat3</strain>
        <strain evidence="6">Ger/2015/Cat4</strain>
        <strain evidence="8">Ger/2015/Human1</strain>
        <strain evidence="16">Ger/2017/Alpaca2</strain>
    </source>
</reference>
<evidence type="ECO:0000313" key="15">
    <source>
        <dbReference type="EMBL" id="SPN69093.1"/>
    </source>
</evidence>
<dbReference type="Proteomes" id="UP000267117">
    <property type="component" value="Segment"/>
</dbReference>
<dbReference type="EMBL" id="LT993232">
    <property type="protein sequence ID" value="SPN69093.1"/>
    <property type="molecule type" value="Genomic_DNA"/>
</dbReference>
<dbReference type="EMBL" id="LT896726">
    <property type="protein sequence ID" value="SNB50482.1"/>
    <property type="molecule type" value="Genomic_DNA"/>
</dbReference>
<evidence type="ECO:0000313" key="4">
    <source>
        <dbReference type="EMBL" id="SNB50349.1"/>
    </source>
</evidence>
<dbReference type="InterPro" id="IPR020113">
    <property type="entry name" value="DUF5439"/>
</dbReference>
<organismHost>
    <name type="scientific">Loxodonta africana</name>
    <name type="common">African elephant</name>
    <dbReference type="NCBI Taxonomy" id="9785"/>
</organismHost>
<dbReference type="EMBL" id="LT993231">
    <property type="protein sequence ID" value="SPN68813.1"/>
    <property type="molecule type" value="Genomic_DNA"/>
</dbReference>
<dbReference type="EMBL" id="LN864566">
    <property type="protein sequence ID" value="CRL86919.1"/>
    <property type="molecule type" value="Genomic_DNA"/>
</dbReference>
<reference evidence="12" key="5">
    <citation type="submission" date="2018-04" db="EMBL/GenBank/DDBJ databases">
        <authorList>
            <person name="Go L.Y."/>
            <person name="Mitchell J.A."/>
        </authorList>
    </citation>
    <scope>NUCLEOTIDE SEQUENCE</scope>
    <source>
        <strain evidence="15">Ger/2015/Human2</strain>
        <strain evidence="14">Ger/2015/Prairie-dog</strain>
        <strain evidence="13">Ger/2017/Alpaca1</strain>
        <strain evidence="12">Ger/2017/common vole FMEimka</strain>
    </source>
</reference>
<evidence type="ECO:0000313" key="3">
    <source>
        <dbReference type="EMBL" id="SNB50298.1"/>
    </source>
</evidence>
<evidence type="ECO:0000313" key="9">
    <source>
        <dbReference type="EMBL" id="SNB56730.1"/>
    </source>
</evidence>
<evidence type="ECO:0000313" key="5">
    <source>
        <dbReference type="EMBL" id="SNB50482.1"/>
    </source>
</evidence>
<reference evidence="1" key="2">
    <citation type="submission" date="2015-05" db="EMBL/GenBank/DDBJ databases">
        <title>Utilizing next-generation sequencing to resolve the backbone and inform taxonomy of the Core Goodeniaceae.</title>
        <authorList>
            <person name="Michener P.S."/>
            <person name="Gardner A.G."/>
            <person name="Jabaily R.S."/>
            <person name="Sessa E."/>
        </authorList>
    </citation>
    <scope>NUCLEOTIDE SEQUENCE</scope>
    <source>
        <strain evidence="1">FM2292</strain>
    </source>
</reference>
<dbReference type="Proteomes" id="UP000273263">
    <property type="component" value="Segment"/>
</dbReference>
<dbReference type="EMBL" id="LT896732">
    <property type="protein sequence ID" value="SPQ84345.1"/>
    <property type="molecule type" value="Genomic_DNA"/>
</dbReference>
<evidence type="ECO:0000313" key="6">
    <source>
        <dbReference type="EMBL" id="SNB50642.1"/>
    </source>
</evidence>
<evidence type="ECO:0000313" key="14">
    <source>
        <dbReference type="EMBL" id="SPN68813.1"/>
    </source>
</evidence>
<dbReference type="Proteomes" id="UP000154367">
    <property type="component" value="Segment"/>
</dbReference>
<dbReference type="Proteomes" id="UP000277503">
    <property type="component" value="Segment"/>
</dbReference>
<evidence type="ECO:0000313" key="7">
    <source>
        <dbReference type="EMBL" id="SNB51718.1"/>
    </source>
</evidence>
<protein>
    <submittedName>
        <fullName evidence="1">Uncharacterized protein</fullName>
    </submittedName>
</protein>
<reference evidence="1" key="1">
    <citation type="journal article" date="2015" name="J. Virol.">
        <title>Out of the reservoir: Phenotypic and genotypic characterization of a novel cowpox virus isolated from a common vole.</title>
        <authorList>
            <person name="Hoffmann D."/>
            <person name="Franke A."/>
            <person name="Jenckel M."/>
            <person name="Tamosiunaite A."/>
            <person name="Schluckebier J."/>
            <person name="Granzow H."/>
            <person name="Hoffmann B."/>
            <person name="Fischer S."/>
            <person name="Ulrich R.G."/>
            <person name="Hoper D."/>
            <person name="Goller K."/>
            <person name="Osterrieder N."/>
            <person name="Beer M."/>
        </authorList>
    </citation>
    <scope>NUCLEOTIDE SEQUENCE [LARGE SCALE GENOMIC DNA]</scope>
    <source>
        <strain evidence="1">FM2292</strain>
    </source>
</reference>
<dbReference type="EMBL" id="LT896720">
    <property type="protein sequence ID" value="SNB53427.1"/>
    <property type="molecule type" value="Genomic_DNA"/>
</dbReference>
<dbReference type="EMBL" id="LT896727">
    <property type="protein sequence ID" value="SNB69012.1"/>
    <property type="molecule type" value="Genomic_DNA"/>
</dbReference>
<reference evidence="16" key="4">
    <citation type="submission" date="2018-04" db="EMBL/GenBank/DDBJ databases">
        <authorList>
            <consortium name="IVD NGS Lab"/>
        </authorList>
    </citation>
    <scope>NUCLEOTIDE SEQUENCE [LARGE SCALE GENOMIC DNA]</scope>
    <source>
        <strain evidence="16">Ger/2017/Alpaca2</strain>
    </source>
</reference>
<dbReference type="Proteomes" id="UP000278652">
    <property type="component" value="Segment"/>
</dbReference>
<dbReference type="Proteomes" id="UP000272949">
    <property type="component" value="Segment"/>
</dbReference>
<organismHost>
    <name type="scientific">Mus musculus</name>
    <name type="common">Mouse</name>
    <dbReference type="NCBI Taxonomy" id="10090"/>
</organismHost>
<gene>
    <name evidence="1" type="primary">gCPXV0112</name>
</gene>
<dbReference type="EMBL" id="LT896729">
    <property type="protein sequence ID" value="SNB50349.1"/>
    <property type="molecule type" value="Genomic_DNA"/>
</dbReference>
<dbReference type="EMBL" id="LT896723">
    <property type="protein sequence ID" value="SNB57859.1"/>
    <property type="molecule type" value="Genomic_DNA"/>
</dbReference>
<accession>A0A0K2YTB5</accession>
<dbReference type="EMBL" id="LT993230">
    <property type="protein sequence ID" value="SPN68532.1"/>
    <property type="molecule type" value="Genomic_DNA"/>
</dbReference>
<dbReference type="EMBL" id="LT896731">
    <property type="protein sequence ID" value="SNB50642.1"/>
    <property type="molecule type" value="Genomic_DNA"/>
</dbReference>
<organismHost>
    <name type="scientific">Myodes glareolus</name>
    <name type="common">Bank vole</name>
    <name type="synonym">Clethrionomys glareolus</name>
    <dbReference type="NCBI Taxonomy" id="447135"/>
</organismHost>
<evidence type="ECO:0000313" key="8">
    <source>
        <dbReference type="EMBL" id="SNB53427.1"/>
    </source>
</evidence>
<evidence type="ECO:0000313" key="12">
    <source>
        <dbReference type="EMBL" id="SPN68253.1"/>
    </source>
</evidence>
<evidence type="ECO:0000313" key="13">
    <source>
        <dbReference type="EMBL" id="SPN68532.1"/>
    </source>
</evidence>
<organismHost>
    <name type="scientific">Microtus agrestis</name>
    <name type="common">Short-tailed field vole</name>
    <dbReference type="NCBI Taxonomy" id="29092"/>
</organismHost>
<dbReference type="EMBL" id="LT896733">
    <property type="protein sequence ID" value="SNB51718.1"/>
    <property type="molecule type" value="Genomic_DNA"/>
</dbReference>
<organismHost>
    <name type="scientific">Homo sapiens</name>
    <name type="common">Human</name>
    <dbReference type="NCBI Taxonomy" id="9606"/>
</organismHost>
<sequence length="75" mass="9390">MKYDVIVYWYIWKEIYQSRNKRLISHRNSKVYNLIIEDYSVTIVINWYSIIIIDKVLFIHDEMFICWHSSEIDVW</sequence>
<evidence type="ECO:0000313" key="2">
    <source>
        <dbReference type="EMBL" id="SNB48304.1"/>
    </source>
</evidence>
<dbReference type="Proteomes" id="UP000277211">
    <property type="component" value="Segment"/>
</dbReference>
<dbReference type="Proteomes" id="UP000280293">
    <property type="component" value="Segment"/>
</dbReference>